<feature type="region of interest" description="Disordered" evidence="8">
    <location>
        <begin position="542"/>
        <end position="608"/>
    </location>
</feature>
<dbReference type="InterPro" id="IPR046848">
    <property type="entry name" value="E_motif"/>
</dbReference>
<dbReference type="Gene3D" id="3.30.1330.80">
    <property type="entry name" value="Hypothetical protein, similar to alpha- acetolactate decarboxylase, domain 2"/>
    <property type="match status" value="1"/>
</dbReference>
<feature type="domain" description="PPC" evidence="9">
    <location>
        <begin position="615"/>
        <end position="752"/>
    </location>
</feature>
<dbReference type="NCBIfam" id="TIGR00756">
    <property type="entry name" value="PPR"/>
    <property type="match status" value="3"/>
</dbReference>
<dbReference type="GO" id="GO:0009451">
    <property type="term" value="P:RNA modification"/>
    <property type="evidence" value="ECO:0007669"/>
    <property type="project" value="InterPro"/>
</dbReference>
<dbReference type="Proteomes" id="UP000626092">
    <property type="component" value="Unassembled WGS sequence"/>
</dbReference>
<dbReference type="Pfam" id="PF01535">
    <property type="entry name" value="PPR"/>
    <property type="match status" value="6"/>
</dbReference>
<dbReference type="EMBL" id="WJXA01000006">
    <property type="protein sequence ID" value="KAF7140016.1"/>
    <property type="molecule type" value="Genomic_DNA"/>
</dbReference>
<feature type="repeat" description="PPR" evidence="7">
    <location>
        <begin position="219"/>
        <end position="253"/>
    </location>
</feature>
<dbReference type="SUPFAM" id="SSF48452">
    <property type="entry name" value="TPR-like"/>
    <property type="match status" value="1"/>
</dbReference>
<dbReference type="AlphaFoldDB" id="A0A834GSK6"/>
<protein>
    <recommendedName>
        <fullName evidence="9">PPC domain-containing protein</fullName>
    </recommendedName>
</protein>
<dbReference type="PROSITE" id="PS51742">
    <property type="entry name" value="PPC"/>
    <property type="match status" value="1"/>
</dbReference>
<feature type="repeat" description="PPR" evidence="7">
    <location>
        <begin position="188"/>
        <end position="218"/>
    </location>
</feature>
<evidence type="ECO:0000256" key="2">
    <source>
        <dbReference type="ARBA" id="ARBA00006643"/>
    </source>
</evidence>
<dbReference type="SUPFAM" id="SSF117856">
    <property type="entry name" value="AF0104/ALDC/Ptd012-like"/>
    <property type="match status" value="1"/>
</dbReference>
<dbReference type="Pfam" id="PF13041">
    <property type="entry name" value="PPR_2"/>
    <property type="match status" value="1"/>
</dbReference>
<evidence type="ECO:0000256" key="3">
    <source>
        <dbReference type="ARBA" id="ARBA00022737"/>
    </source>
</evidence>
<dbReference type="FunFam" id="3.30.1330.80:FF:000001">
    <property type="entry name" value="AT-hook motif nuclear-localized protein"/>
    <property type="match status" value="1"/>
</dbReference>
<dbReference type="PROSITE" id="PS51375">
    <property type="entry name" value="PPR"/>
    <property type="match status" value="4"/>
</dbReference>
<feature type="repeat" description="PPR" evidence="7">
    <location>
        <begin position="86"/>
        <end position="121"/>
    </location>
</feature>
<dbReference type="PANTHER" id="PTHR47926:SF436">
    <property type="entry name" value="PENTATRICOPEPTIDE REPEAT-CONTAINING PROTEIN ELI1, CHLOROPLASTIC-LIKE ISOFORM X2"/>
    <property type="match status" value="1"/>
</dbReference>
<dbReference type="FunFam" id="1.25.40.10:FF:000184">
    <property type="entry name" value="Pentatricopeptide repeat-containing protein, chloroplastic"/>
    <property type="match status" value="1"/>
</dbReference>
<comment type="similarity">
    <text evidence="2">Belongs to the PPR family. PCMP-H subfamily.</text>
</comment>
<reference evidence="10" key="1">
    <citation type="submission" date="2019-11" db="EMBL/GenBank/DDBJ databases">
        <authorList>
            <person name="Liu Y."/>
            <person name="Hou J."/>
            <person name="Li T.-Q."/>
            <person name="Guan C.-H."/>
            <person name="Wu X."/>
            <person name="Wu H.-Z."/>
            <person name="Ling F."/>
            <person name="Zhang R."/>
            <person name="Shi X.-G."/>
            <person name="Ren J.-P."/>
            <person name="Chen E.-F."/>
            <person name="Sun J.-M."/>
        </authorList>
    </citation>
    <scope>NUCLEOTIDE SEQUENCE</scope>
    <source>
        <strain evidence="10">Adult_tree_wgs_1</strain>
        <tissue evidence="10">Leaves</tissue>
    </source>
</reference>
<evidence type="ECO:0000256" key="6">
    <source>
        <dbReference type="ARBA" id="ARBA00023163"/>
    </source>
</evidence>
<evidence type="ECO:0000256" key="7">
    <source>
        <dbReference type="PROSITE-ProRule" id="PRU00708"/>
    </source>
</evidence>
<evidence type="ECO:0000256" key="8">
    <source>
        <dbReference type="SAM" id="MobiDB-lite"/>
    </source>
</evidence>
<evidence type="ECO:0000256" key="5">
    <source>
        <dbReference type="ARBA" id="ARBA00023125"/>
    </source>
</evidence>
<organism evidence="10 11">
    <name type="scientific">Rhododendron simsii</name>
    <name type="common">Sims's rhododendron</name>
    <dbReference type="NCBI Taxonomy" id="118357"/>
    <lineage>
        <taxon>Eukaryota</taxon>
        <taxon>Viridiplantae</taxon>
        <taxon>Streptophyta</taxon>
        <taxon>Embryophyta</taxon>
        <taxon>Tracheophyta</taxon>
        <taxon>Spermatophyta</taxon>
        <taxon>Magnoliopsida</taxon>
        <taxon>eudicotyledons</taxon>
        <taxon>Gunneridae</taxon>
        <taxon>Pentapetalae</taxon>
        <taxon>asterids</taxon>
        <taxon>Ericales</taxon>
        <taxon>Ericaceae</taxon>
        <taxon>Ericoideae</taxon>
        <taxon>Rhodoreae</taxon>
        <taxon>Rhododendron</taxon>
    </lineage>
</organism>
<evidence type="ECO:0000256" key="1">
    <source>
        <dbReference type="ARBA" id="ARBA00004123"/>
    </source>
</evidence>
<feature type="compositionally biased region" description="Low complexity" evidence="8">
    <location>
        <begin position="557"/>
        <end position="571"/>
    </location>
</feature>
<evidence type="ECO:0000256" key="4">
    <source>
        <dbReference type="ARBA" id="ARBA00023015"/>
    </source>
</evidence>
<dbReference type="InterPro" id="IPR011990">
    <property type="entry name" value="TPR-like_helical_dom_sf"/>
</dbReference>
<dbReference type="GO" id="GO:0003677">
    <property type="term" value="F:DNA binding"/>
    <property type="evidence" value="ECO:0007669"/>
    <property type="project" value="UniProtKB-KW"/>
</dbReference>
<dbReference type="CDD" id="cd11378">
    <property type="entry name" value="DUF296"/>
    <property type="match status" value="1"/>
</dbReference>
<dbReference type="InterPro" id="IPR002885">
    <property type="entry name" value="PPR_rpt"/>
</dbReference>
<sequence length="791" mass="85989">MAQNFCTSIPAPTSISKFISDQPYLSMLETKCTNMRDLKLIHAQLIKNGLAKDTIAASRVLAFTAGNPSGDLNYAYLVFTRIRNPNLFTWNTIIRGFSKSSTPQVAVSLFIEMLVSSPVEPERLTYPALFKAYSQMGLACDGAQLHGRVIKQGLQSDPFTRNSIISMYSNCGFLSEALKLFDEGGDLDVVAWNSMIMGFAKNGEIEYAKRLFDEMSNRSAISWNSMISGYVRNGKLVEALDLFSQMQLENVEPSEFTMVSLLNASARLGALRQGEWIHDYIRSNGFELNVIVVTAIIDMYCKCGNIEKGLQMFLTAPVRGLSCWNSIISGLAANGFGEEALKFFSRLESSECEPDSISFIGVLTACNHSGLVDKAREYFTLMTETYKIEPSFKHYGCLVDVLGRAGLLEEAQEVIRSMPMDPDAVMWGTLLSACWRHENIEIAEWVAKKIIELDPSESCSHVLMANAYAASGHFEEAIQERVLMKEKQVEKQPGCSSIEVNGVVHEFVAGGRLHPQVQDIYDLSNDLSLMLRDEGQPFLDSDSIDDLSMRAHGSGSGPSSSDSSTFSNWVSKMDSNSAMPAADQGERETARRPRGRPAGSKNKPKQPIIITRDSPNALRAHAMEVGSGCDISESLLNFARRKQRGVCVLSAAGCVTNVTLRQPATAGATVTLHGRFEILSLLGSILPPPAPPGVTGLTVYLAGAQGQVVGGSVVGALVASGPVVIMAGSFMNATFDRLPLDEDDAAAAAAGGQHHHNRVDVAEIYGVVPQNLLTNGTLPPEVYSWAPGRKC</sequence>
<comment type="subcellular location">
    <subcellularLocation>
        <location evidence="1">Nucleus</location>
    </subcellularLocation>
</comment>
<dbReference type="OrthoDB" id="1882346at2759"/>
<dbReference type="Gene3D" id="1.25.40.10">
    <property type="entry name" value="Tetratricopeptide repeat domain"/>
    <property type="match status" value="3"/>
</dbReference>
<dbReference type="GO" id="GO:0003723">
    <property type="term" value="F:RNA binding"/>
    <property type="evidence" value="ECO:0007669"/>
    <property type="project" value="InterPro"/>
</dbReference>
<dbReference type="Pfam" id="PF03479">
    <property type="entry name" value="PCC"/>
    <property type="match status" value="1"/>
</dbReference>
<keyword evidence="6" id="KW-0804">Transcription</keyword>
<keyword evidence="11" id="KW-1185">Reference proteome</keyword>
<dbReference type="FunFam" id="1.25.40.10:FF:000470">
    <property type="entry name" value="Pentatricopeptide repeat-containing protein At5g66520"/>
    <property type="match status" value="1"/>
</dbReference>
<dbReference type="FunFam" id="1.25.40.10:FF:000333">
    <property type="entry name" value="Pentatricopeptide repeat-containing protein"/>
    <property type="match status" value="1"/>
</dbReference>
<keyword evidence="5" id="KW-0238">DNA-binding</keyword>
<name>A0A834GSK6_RHOSS</name>
<proteinExistence type="inferred from homology"/>
<evidence type="ECO:0000259" key="9">
    <source>
        <dbReference type="PROSITE" id="PS51742"/>
    </source>
</evidence>
<dbReference type="Pfam" id="PF20431">
    <property type="entry name" value="E_motif"/>
    <property type="match status" value="1"/>
</dbReference>
<dbReference type="PANTHER" id="PTHR47926">
    <property type="entry name" value="PENTATRICOPEPTIDE REPEAT-CONTAINING PROTEIN"/>
    <property type="match status" value="1"/>
</dbReference>
<comment type="caution">
    <text evidence="10">The sequence shown here is derived from an EMBL/GenBank/DDBJ whole genome shotgun (WGS) entry which is preliminary data.</text>
</comment>
<dbReference type="InterPro" id="IPR046960">
    <property type="entry name" value="PPR_At4g14850-like_plant"/>
</dbReference>
<evidence type="ECO:0000313" key="10">
    <source>
        <dbReference type="EMBL" id="KAF7140016.1"/>
    </source>
</evidence>
<gene>
    <name evidence="10" type="ORF">RHSIM_Rhsim06G0115400</name>
</gene>
<feature type="repeat" description="PPR" evidence="7">
    <location>
        <begin position="320"/>
        <end position="354"/>
    </location>
</feature>
<accession>A0A834GSK6</accession>
<evidence type="ECO:0000313" key="11">
    <source>
        <dbReference type="Proteomes" id="UP000626092"/>
    </source>
</evidence>
<dbReference type="GO" id="GO:0005634">
    <property type="term" value="C:nucleus"/>
    <property type="evidence" value="ECO:0007669"/>
    <property type="project" value="UniProtKB-SubCell"/>
</dbReference>
<keyword evidence="3" id="KW-0677">Repeat</keyword>
<keyword evidence="4" id="KW-0805">Transcription regulation</keyword>
<dbReference type="InterPro" id="IPR005175">
    <property type="entry name" value="PPC_dom"/>
</dbReference>